<dbReference type="EMBL" id="PQIB02000018">
    <property type="protein sequence ID" value="RLM56159.1"/>
    <property type="molecule type" value="Genomic_DNA"/>
</dbReference>
<keyword evidence="3" id="KW-1185">Reference proteome</keyword>
<dbReference type="OrthoDB" id="10675721at2759"/>
<feature type="region of interest" description="Disordered" evidence="1">
    <location>
        <begin position="200"/>
        <end position="332"/>
    </location>
</feature>
<dbReference type="Proteomes" id="UP000275267">
    <property type="component" value="Unassembled WGS sequence"/>
</dbReference>
<comment type="caution">
    <text evidence="2">The sequence shown here is derived from an EMBL/GenBank/DDBJ whole genome shotgun (WGS) entry which is preliminary data.</text>
</comment>
<proteinExistence type="predicted"/>
<reference evidence="3" key="1">
    <citation type="journal article" date="2019" name="Nat. Commun.">
        <title>The genome of broomcorn millet.</title>
        <authorList>
            <person name="Zou C."/>
            <person name="Miki D."/>
            <person name="Li D."/>
            <person name="Tang Q."/>
            <person name="Xiao L."/>
            <person name="Rajput S."/>
            <person name="Deng P."/>
            <person name="Jia W."/>
            <person name="Huang R."/>
            <person name="Zhang M."/>
            <person name="Sun Y."/>
            <person name="Hu J."/>
            <person name="Fu X."/>
            <person name="Schnable P.S."/>
            <person name="Li F."/>
            <person name="Zhang H."/>
            <person name="Feng B."/>
            <person name="Zhu X."/>
            <person name="Liu R."/>
            <person name="Schnable J.C."/>
            <person name="Zhu J.-K."/>
            <person name="Zhang H."/>
        </authorList>
    </citation>
    <scope>NUCLEOTIDE SEQUENCE [LARGE SCALE GENOMIC DNA]</scope>
</reference>
<organism evidence="2 3">
    <name type="scientific">Panicum miliaceum</name>
    <name type="common">Proso millet</name>
    <name type="synonym">Broomcorn millet</name>
    <dbReference type="NCBI Taxonomy" id="4540"/>
    <lineage>
        <taxon>Eukaryota</taxon>
        <taxon>Viridiplantae</taxon>
        <taxon>Streptophyta</taxon>
        <taxon>Embryophyta</taxon>
        <taxon>Tracheophyta</taxon>
        <taxon>Spermatophyta</taxon>
        <taxon>Magnoliopsida</taxon>
        <taxon>Liliopsida</taxon>
        <taxon>Poales</taxon>
        <taxon>Poaceae</taxon>
        <taxon>PACMAD clade</taxon>
        <taxon>Panicoideae</taxon>
        <taxon>Panicodae</taxon>
        <taxon>Paniceae</taxon>
        <taxon>Panicinae</taxon>
        <taxon>Panicum</taxon>
        <taxon>Panicum sect. Panicum</taxon>
    </lineage>
</organism>
<name>A0A3L6PGQ7_PANMI</name>
<feature type="region of interest" description="Disordered" evidence="1">
    <location>
        <begin position="158"/>
        <end position="178"/>
    </location>
</feature>
<gene>
    <name evidence="2" type="ORF">C2845_PM10G11420</name>
</gene>
<accession>A0A3L6PGQ7</accession>
<evidence type="ECO:0000256" key="1">
    <source>
        <dbReference type="SAM" id="MobiDB-lite"/>
    </source>
</evidence>
<feature type="compositionally biased region" description="Low complexity" evidence="1">
    <location>
        <begin position="220"/>
        <end position="233"/>
    </location>
</feature>
<sequence length="332" mass="35645">MQSYPLVKERIRNLGETPRVDVEDTEDRLAFVAMLRKVSKVFSTRDLTQEYIACRCWPLKASWSIKALFPEAQWTGGIPVLDFDENSVESWADEILGAESFGEYKAILQKLGGTRTNRVFRAFEIEAPPSITATRHQAAKEKWKLKKETQEMKAVGGAPVTAQLEQKKRKLGAKAGGPSKRTRVVDILFGASSPLTAKENVEDALSTPPLSSVPPPPSQPRVSSSGSSPLPGLDVSDQETESNEQVDILGSPSGDAKTRDLVAAGKLSPSKSQSSLGGSSSSFSSSGESGKRASSAGDDDHERSVRGVAKSVHSSSSNSESNGYFVSSEDPV</sequence>
<evidence type="ECO:0000313" key="2">
    <source>
        <dbReference type="EMBL" id="RLM56159.1"/>
    </source>
</evidence>
<feature type="compositionally biased region" description="Low complexity" evidence="1">
    <location>
        <begin position="311"/>
        <end position="332"/>
    </location>
</feature>
<protein>
    <submittedName>
        <fullName evidence="2">Uncharacterized protein</fullName>
    </submittedName>
</protein>
<evidence type="ECO:0000313" key="3">
    <source>
        <dbReference type="Proteomes" id="UP000275267"/>
    </source>
</evidence>
<dbReference type="AlphaFoldDB" id="A0A3L6PGQ7"/>
<feature type="compositionally biased region" description="Low complexity" evidence="1">
    <location>
        <begin position="264"/>
        <end position="296"/>
    </location>
</feature>